<dbReference type="InterPro" id="IPR006530">
    <property type="entry name" value="YD"/>
</dbReference>
<dbReference type="InterPro" id="IPR030934">
    <property type="entry name" value="Intein_C"/>
</dbReference>
<evidence type="ECO:0000259" key="3">
    <source>
        <dbReference type="Pfam" id="PF25023"/>
    </source>
</evidence>
<dbReference type="Pfam" id="PF07591">
    <property type="entry name" value="PT-HINT"/>
    <property type="match status" value="1"/>
</dbReference>
<evidence type="ECO:0000256" key="1">
    <source>
        <dbReference type="ARBA" id="ARBA00022737"/>
    </source>
</evidence>
<feature type="domain" description="Teneurin-like YD-shell" evidence="3">
    <location>
        <begin position="1671"/>
        <end position="1881"/>
    </location>
</feature>
<evidence type="ECO:0000313" key="5">
    <source>
        <dbReference type="EMBL" id="XCH77015.1"/>
    </source>
</evidence>
<feature type="region of interest" description="Disordered" evidence="2">
    <location>
        <begin position="846"/>
        <end position="865"/>
    </location>
</feature>
<feature type="compositionally biased region" description="Gly residues" evidence="2">
    <location>
        <begin position="2075"/>
        <end position="2084"/>
    </location>
</feature>
<dbReference type="NCBIfam" id="TIGR03696">
    <property type="entry name" value="Rhs_assc_core"/>
    <property type="match status" value="1"/>
</dbReference>
<dbReference type="NCBIfam" id="TIGR01443">
    <property type="entry name" value="intein_Cterm"/>
    <property type="match status" value="1"/>
</dbReference>
<feature type="region of interest" description="Disordered" evidence="2">
    <location>
        <begin position="1"/>
        <end position="21"/>
    </location>
</feature>
<dbReference type="InterPro" id="IPR050708">
    <property type="entry name" value="T6SS_VgrG/RHS"/>
</dbReference>
<dbReference type="PANTHER" id="PTHR32305">
    <property type="match status" value="1"/>
</dbReference>
<organism evidence="4">
    <name type="scientific">Micromonospora sp. CCTCC AA 2012012</name>
    <dbReference type="NCBI Taxonomy" id="3111921"/>
    <lineage>
        <taxon>Bacteria</taxon>
        <taxon>Bacillati</taxon>
        <taxon>Actinomycetota</taxon>
        <taxon>Actinomycetes</taxon>
        <taxon>Micromonosporales</taxon>
        <taxon>Micromonosporaceae</taxon>
        <taxon>Micromonospora</taxon>
    </lineage>
</organism>
<dbReference type="NCBIfam" id="TIGR01643">
    <property type="entry name" value="YD_repeat_2x"/>
    <property type="match status" value="1"/>
</dbReference>
<evidence type="ECO:0000256" key="2">
    <source>
        <dbReference type="SAM" id="MobiDB-lite"/>
    </source>
</evidence>
<dbReference type="Gene3D" id="2.170.16.10">
    <property type="entry name" value="Hedgehog/Intein (Hint) domain"/>
    <property type="match status" value="1"/>
</dbReference>
<reference evidence="4" key="1">
    <citation type="submission" date="2024-01" db="EMBL/GenBank/DDBJ databases">
        <title>The genome sequence of Micromonospora mangrovi CCTCC AA 2012012.</title>
        <authorList>
            <person name="Gao J."/>
        </authorList>
    </citation>
    <scope>NUCLEOTIDE SEQUENCE</scope>
    <source>
        <strain evidence="4">CCTCC AA 2012012</strain>
    </source>
</reference>
<keyword evidence="1" id="KW-0677">Repeat</keyword>
<dbReference type="EMBL" id="CP159342">
    <property type="protein sequence ID" value="XCH77015.1"/>
    <property type="molecule type" value="Genomic_DNA"/>
</dbReference>
<gene>
    <name evidence="5" type="ORF">ABUL08_13285</name>
    <name evidence="4" type="ORF">VK199_13225</name>
</gene>
<feature type="region of interest" description="Disordered" evidence="2">
    <location>
        <begin position="2052"/>
        <end position="2107"/>
    </location>
</feature>
<dbReference type="CDD" id="cd20745">
    <property type="entry name" value="FIX_RhsA_AHH_HNH-like"/>
    <property type="match status" value="1"/>
</dbReference>
<dbReference type="SUPFAM" id="SSF51294">
    <property type="entry name" value="Hedgehog/intein (Hint) domain"/>
    <property type="match status" value="1"/>
</dbReference>
<dbReference type="Pfam" id="PF25023">
    <property type="entry name" value="TEN_YD-shell"/>
    <property type="match status" value="1"/>
</dbReference>
<reference evidence="5" key="2">
    <citation type="submission" date="2024-06" db="EMBL/GenBank/DDBJ databases">
        <title>Micromonospora mangrovi CCTCC AA 2012012 genome sequences.</title>
        <authorList>
            <person name="Gao J."/>
        </authorList>
    </citation>
    <scope>NUCLEOTIDE SEQUENCE</scope>
    <source>
        <strain evidence="5">CCTCC AA 2012012</strain>
    </source>
</reference>
<feature type="region of interest" description="Disordered" evidence="2">
    <location>
        <begin position="66"/>
        <end position="87"/>
    </location>
</feature>
<dbReference type="RefSeq" id="WP_350937928.1">
    <property type="nucleotide sequence ID" value="NZ_CP157762.1"/>
</dbReference>
<dbReference type="Gene3D" id="2.180.10.10">
    <property type="entry name" value="RHS repeat-associated core"/>
    <property type="match status" value="1"/>
</dbReference>
<sequence>MRTVRTSRAQRRGRRVPASGGGRRLLAAGLLAVLAGTMGGQVPAQAQQAAQVKRLEAQRYESVPVKPVKATRPGPQPEEAAAKVKRPAPVWPAAGSAEVDLTTAAGARSAATTGVRAGTLPVTVRPVASASARTATAAPGTVRVEVLPKAKAAAAGINGVLLRVGRTDGVNSPGQVDVAVDYAAFASAYGADWSSRLRLVRVPECALTTPGAKGCEPVPLASRNEVRNRTVSAPVAAAPIRAAVSTTDAKRLGLASTAALTGTLVAATSGPSGGAGDFTASSLAPSSSWSHGGSTGGFQWSYPMRTPGGPGGPSPSLGLGYSSQAVDGRQAATNNQPGAFGEGFDYSPGFIERQYKGCADDMTSTGANNSTKTGDLCWGPENAILSLNGSSTELLKGSDGKWHPRREDGSKVELLTTPAYSNGDNDNEYWKVTTTDGTQYWFGRHQLPGWTTGRPVTNSVLTVPVYGNNPGEPCNAATFAASDCGGKKQAWRWNLDYVQDVHGNTMSLWWTKETSYYAKNMSYATPVVYDRAAYLTRIDYGSDNRDNNEYAATSPYIENVPARVEFTNSDRCLANCTTKNATTWPDTPWDQECLATTNPCLNVSPTFWSAKRTTVITTNVWKAMTSSYQPADSWTFRHSFPDPGDGTRAGLWLEGITHRGLNGTTVTAPEVTFSGIQMQNRVDAAGSDWALAMNWWRVNSVRLETGGEIFVTYSPRQCVVGSVMPSATALDSNTLRCYPVKWTPQGYTDPVTDYFHKYVVTEVQQIDHLGGARPLRTAYEYVNTGNQPLWHYDEDTGLAPDKRKSWSQWRGYPTVITYNGEGAERTKSETLYFRGMYGDKLAAGGTRTTQVQGREGGATNDYDHYAGTPRETVNWLGSTILSATLNEMWRSDPATATRAGTPVAEARYSRVRVTRTRLTTDTGLRRTASTTTFDSYGMPTTVEESGDDTKAGDERCVQTEYIRNTGAWLLTPVKRINGWTGTCATSPTTEKQITGDTRFSYDSLAYGTAPTKGLLTATETINGFTGGTRSYQQVSTMTYDVLGRVRESTDIAGEKTTKAYTPATGGPVTQVVTTNPLLWTDTLDLDPVLGVPLKSTDTNGRVTEYTYDAMGRNSAVWLPGRAKATFPSAPSMSYTYTLSKTVPSSITTQSLNANGTYDTSYAVLDALGRPRQTQEPAYGGGRILTDTFYDAAGRTYKTNSAYYTTGTAGTTLYSGLDADVPSQTRTLYDTAGRELHSLLLVSEASVQVEKARTSMTYHGDHVTVEPPQGEAATTVWTDAEGRTEKLWQYHGRTATGTYDETSYTYSAVGQLATVKDASGNSWSYDYDIQGRMISSTDPDKGTATLQYNALGDLEKSTDSRPDTPDLYYNYDRAGRLLTVREGSLAGQKRIEYTYDLPLKGLTRSASRWIGNDEYRKETVTVDAQYRPTQTKLTLPASQAGFCGVGATTCSFASKASFRADGSPNTVTLPAAGGLAQEILTYEYDSTYGMADKLATDYGDATHYAIQSGYTNLYELSTLTRATALTGAKFVQSTDRYDDGTGRVKSSAILRSTAPSYITNTFYDYDASGNILKIDDNSGARPRDTQCFTYDHQRRLTEAWTPKSFDCAAKPQADTDLGGPAPYWQQWSFGAPDDPKGRIGNRLTQTERGTPTGTVTTSYSYPAAGAAQPHRLDGWSRTDSIGTTTGAYTYDEAGNTKTRPGPNGQQNLTWDVDGHLATLTDSNGANSYIYDADGNRLIATDPTGSTLFLGDQEVRKNGSTGQVDATRYYSFNGETIAQRTVTGITWLAGDHQGTAQVSVGTDTNQTVTQRRQTPYGAPRGGAVTWPNKQGFLGGYQDPTGLTHLGAREYDPTVGRFISVDPINSPGNPQQLAAYVYAANNPVTYSDPSGEIIPEYTNPAANGLDVCVHPSVSVAGYACQNLIEGTHGKGEGEDTRTATGSGFPKKSGSQRAHESLDACGLFIAGLGAVCDGINAGLYIKEGQWTNAAVSGISAVPVLDWACKIKSWCKKGVQWVGDKAKALISKAPIGIAPKINPAAEAREMQALKDEIRDAARNAPPPKTPKPVTKEPKPATKGKPGGNGGGGTPRAKDGCPTHSFDPTTPVVMGDGTTRPIARVAVGDEVLTQDPATGLTSVQAVERLHVNRDEALTDLTVRGEKGAFSVLKTTQHHPFWSESRLRWVPAGDLEPTELLRTASGDLVSVAKVRNFSGLKVMRDLTVSFVHTYFVVTGNASVLVHNCDTIDPFAVRFSQDNISNRFSDKPGSVFELARDLKSGAVDPGTIPPIRVLEHEGNLFTLDNRRLAAFQLAGNVDIPYVMVKKADYPELWRKHYSTKTNGIGIDIILQKKPERKVVWWRGTRS</sequence>
<feature type="region of interest" description="Disordered" evidence="2">
    <location>
        <begin position="1926"/>
        <end position="1946"/>
    </location>
</feature>
<name>A0AAU7MFG5_9ACTN</name>
<evidence type="ECO:0000313" key="4">
    <source>
        <dbReference type="EMBL" id="XBP96310.1"/>
    </source>
</evidence>
<dbReference type="PANTHER" id="PTHR32305:SF17">
    <property type="entry name" value="TRNA NUCLEASE WAPA"/>
    <property type="match status" value="1"/>
</dbReference>
<dbReference type="Pfam" id="PF05593">
    <property type="entry name" value="RHS_repeat"/>
    <property type="match status" value="1"/>
</dbReference>
<dbReference type="InterPro" id="IPR031325">
    <property type="entry name" value="RHS_repeat"/>
</dbReference>
<protein>
    <submittedName>
        <fullName evidence="4">RHS repeat-associated core domain-containing protein</fullName>
    </submittedName>
</protein>
<feature type="compositionally biased region" description="Polar residues" evidence="2">
    <location>
        <begin position="1798"/>
        <end position="1811"/>
    </location>
</feature>
<accession>A0AAU7MFG5</accession>
<dbReference type="EMBL" id="CP157762">
    <property type="protein sequence ID" value="XBP96310.1"/>
    <property type="molecule type" value="Genomic_DNA"/>
</dbReference>
<dbReference type="InterPro" id="IPR022385">
    <property type="entry name" value="Rhs_assc_core"/>
</dbReference>
<dbReference type="InterPro" id="IPR056823">
    <property type="entry name" value="TEN-like_YD-shell"/>
</dbReference>
<dbReference type="InterPro" id="IPR036844">
    <property type="entry name" value="Hint_dom_sf"/>
</dbReference>
<proteinExistence type="predicted"/>
<feature type="region of interest" description="Disordered" evidence="2">
    <location>
        <begin position="1798"/>
        <end position="1821"/>
    </location>
</feature>